<keyword evidence="6" id="KW-0228">DNA excision</keyword>
<evidence type="ECO:0000256" key="1">
    <source>
        <dbReference type="ARBA" id="ARBA00004496"/>
    </source>
</evidence>
<dbReference type="Proteomes" id="UP001597519">
    <property type="component" value="Unassembled WGS sequence"/>
</dbReference>
<keyword evidence="16" id="KW-1185">Reference proteome</keyword>
<evidence type="ECO:0000256" key="11">
    <source>
        <dbReference type="ARBA" id="ARBA00038000"/>
    </source>
</evidence>
<evidence type="ECO:0000256" key="5">
    <source>
        <dbReference type="ARBA" id="ARBA00022763"/>
    </source>
</evidence>
<gene>
    <name evidence="15" type="ORF">ACFSX4_11820</name>
</gene>
<proteinExistence type="inferred from homology"/>
<reference evidence="16" key="1">
    <citation type="journal article" date="2019" name="Int. J. Syst. Evol. Microbiol.">
        <title>The Global Catalogue of Microorganisms (GCM) 10K type strain sequencing project: providing services to taxonomists for standard genome sequencing and annotation.</title>
        <authorList>
            <consortium name="The Broad Institute Genomics Platform"/>
            <consortium name="The Broad Institute Genome Sequencing Center for Infectious Disease"/>
            <person name="Wu L."/>
            <person name="Ma J."/>
        </authorList>
    </citation>
    <scope>NUCLEOTIDE SEQUENCE [LARGE SCALE GENOMIC DNA]</scope>
    <source>
        <strain evidence="16">KCTC 33575</strain>
    </source>
</reference>
<keyword evidence="7 15" id="KW-0067">ATP-binding</keyword>
<accession>A0ABW5WYP5</accession>
<dbReference type="Gene3D" id="1.10.8.280">
    <property type="entry name" value="ABC transporter ATPase domain-like"/>
    <property type="match status" value="1"/>
</dbReference>
<evidence type="ECO:0000313" key="16">
    <source>
        <dbReference type="Proteomes" id="UP001597519"/>
    </source>
</evidence>
<evidence type="ECO:0000256" key="2">
    <source>
        <dbReference type="ARBA" id="ARBA00022490"/>
    </source>
</evidence>
<comment type="caution">
    <text evidence="15">The sequence shown here is derived from an EMBL/GenBank/DDBJ whole genome shotgun (WGS) entry which is preliminary data.</text>
</comment>
<feature type="domain" description="ABC transporter" evidence="14">
    <location>
        <begin position="13"/>
        <end position="108"/>
    </location>
</feature>
<evidence type="ECO:0000256" key="3">
    <source>
        <dbReference type="ARBA" id="ARBA00022737"/>
    </source>
</evidence>
<evidence type="ECO:0000259" key="14">
    <source>
        <dbReference type="Pfam" id="PF00005"/>
    </source>
</evidence>
<dbReference type="PANTHER" id="PTHR43152:SF3">
    <property type="entry name" value="UVRABC SYSTEM PROTEIN A"/>
    <property type="match status" value="1"/>
</dbReference>
<comment type="similarity">
    <text evidence="11">Belongs to the ABC transporter superfamily. UvrA family.</text>
</comment>
<dbReference type="Gene3D" id="3.40.50.300">
    <property type="entry name" value="P-loop containing nucleotide triphosphate hydrolases"/>
    <property type="match status" value="1"/>
</dbReference>
<keyword evidence="5" id="KW-0227">DNA damage</keyword>
<evidence type="ECO:0000256" key="13">
    <source>
        <dbReference type="ARBA" id="ARBA00042156"/>
    </source>
</evidence>
<dbReference type="InterPro" id="IPR027417">
    <property type="entry name" value="P-loop_NTPase"/>
</dbReference>
<keyword evidence="10" id="KW-0234">DNA repair</keyword>
<dbReference type="PANTHER" id="PTHR43152">
    <property type="entry name" value="UVRABC SYSTEM PROTEIN A"/>
    <property type="match status" value="1"/>
</dbReference>
<comment type="subcellular location">
    <subcellularLocation>
        <location evidence="1">Cytoplasm</location>
    </subcellularLocation>
</comment>
<dbReference type="InterPro" id="IPR003439">
    <property type="entry name" value="ABC_transporter-like_ATP-bd"/>
</dbReference>
<sequence>MNIEINNAYEKNLKNINVSIPRNKLTVITGLSGSGKTTLLKDVIYIESQRQYLETMNYQGIPKPKVDEVKNLSPSILIDQEDRNHNPRSTLGTKTDIYTDLRMIFEKLHQRRCPNCSSLISAHESREETEKINGEFKVYMYCPDCDFRMKKLTRSHFSFNSEAGACPTCKGMGKSLTITDSLYRKDRQITEGGVRIWQKTMQTIK</sequence>
<keyword evidence="9" id="KW-0238">DNA-binding</keyword>
<evidence type="ECO:0000256" key="4">
    <source>
        <dbReference type="ARBA" id="ARBA00022741"/>
    </source>
</evidence>
<name>A0ABW5WYP5_9STAP</name>
<dbReference type="SUPFAM" id="SSF52540">
    <property type="entry name" value="P-loop containing nucleoside triphosphate hydrolases"/>
    <property type="match status" value="1"/>
</dbReference>
<evidence type="ECO:0000313" key="15">
    <source>
        <dbReference type="EMBL" id="MFD2831152.1"/>
    </source>
</evidence>
<evidence type="ECO:0000256" key="9">
    <source>
        <dbReference type="ARBA" id="ARBA00023125"/>
    </source>
</evidence>
<evidence type="ECO:0000256" key="12">
    <source>
        <dbReference type="ARBA" id="ARBA00039316"/>
    </source>
</evidence>
<dbReference type="EMBL" id="JBHUOQ010000004">
    <property type="protein sequence ID" value="MFD2831152.1"/>
    <property type="molecule type" value="Genomic_DNA"/>
</dbReference>
<dbReference type="Pfam" id="PF00005">
    <property type="entry name" value="ABC_tran"/>
    <property type="match status" value="1"/>
</dbReference>
<protein>
    <recommendedName>
        <fullName evidence="12">UvrABC system protein A</fullName>
    </recommendedName>
    <alternativeName>
        <fullName evidence="13">Excinuclease ABC subunit A</fullName>
    </alternativeName>
</protein>
<dbReference type="Gene3D" id="1.20.1580.10">
    <property type="entry name" value="ABC transporter ATPase like domain"/>
    <property type="match status" value="1"/>
</dbReference>
<evidence type="ECO:0000256" key="6">
    <source>
        <dbReference type="ARBA" id="ARBA00022769"/>
    </source>
</evidence>
<organism evidence="15 16">
    <name type="scientific">Corticicoccus populi</name>
    <dbReference type="NCBI Taxonomy" id="1812821"/>
    <lineage>
        <taxon>Bacteria</taxon>
        <taxon>Bacillati</taxon>
        <taxon>Bacillota</taxon>
        <taxon>Bacilli</taxon>
        <taxon>Bacillales</taxon>
        <taxon>Staphylococcaceae</taxon>
        <taxon>Corticicoccus</taxon>
    </lineage>
</organism>
<dbReference type="GO" id="GO:0005524">
    <property type="term" value="F:ATP binding"/>
    <property type="evidence" value="ECO:0007669"/>
    <property type="project" value="UniProtKB-KW"/>
</dbReference>
<keyword evidence="2" id="KW-0963">Cytoplasm</keyword>
<evidence type="ECO:0000256" key="8">
    <source>
        <dbReference type="ARBA" id="ARBA00022881"/>
    </source>
</evidence>
<evidence type="ECO:0000256" key="7">
    <source>
        <dbReference type="ARBA" id="ARBA00022840"/>
    </source>
</evidence>
<keyword evidence="3" id="KW-0677">Repeat</keyword>
<evidence type="ECO:0000256" key="10">
    <source>
        <dbReference type="ARBA" id="ARBA00023204"/>
    </source>
</evidence>
<dbReference type="RefSeq" id="WP_377775104.1">
    <property type="nucleotide sequence ID" value="NZ_JBHUOQ010000004.1"/>
</dbReference>
<keyword evidence="4" id="KW-0547">Nucleotide-binding</keyword>
<keyword evidence="8" id="KW-0267">Excision nuclease</keyword>